<dbReference type="OrthoDB" id="8852883at2"/>
<dbReference type="EMBL" id="VOBQ01000019">
    <property type="protein sequence ID" value="TWO68471.1"/>
    <property type="molecule type" value="Genomic_DNA"/>
</dbReference>
<comment type="caution">
    <text evidence="1">The sequence shown here is derived from an EMBL/GenBank/DDBJ whole genome shotgun (WGS) entry which is preliminary data.</text>
</comment>
<evidence type="ECO:0000313" key="1">
    <source>
        <dbReference type="EMBL" id="TWO68471.1"/>
    </source>
</evidence>
<dbReference type="AlphaFoldDB" id="A0A562ZJ84"/>
<evidence type="ECO:0008006" key="3">
    <source>
        <dbReference type="Google" id="ProtNLM"/>
    </source>
</evidence>
<dbReference type="Proteomes" id="UP000318199">
    <property type="component" value="Unassembled WGS sequence"/>
</dbReference>
<protein>
    <recommendedName>
        <fullName evidence="3">DUF35 domain-containing protein</fullName>
    </recommendedName>
</protein>
<keyword evidence="2" id="KW-1185">Reference proteome</keyword>
<dbReference type="RefSeq" id="WP_145895386.1">
    <property type="nucleotide sequence ID" value="NZ_VOBQ01000019.1"/>
</dbReference>
<reference evidence="1 2" key="1">
    <citation type="submission" date="2019-07" db="EMBL/GenBank/DDBJ databases">
        <title>Caenimonas sedimenti sp. nov., isolated from activated sludge.</title>
        <authorList>
            <person name="Xu J."/>
        </authorList>
    </citation>
    <scope>NUCLEOTIDE SEQUENCE [LARGE SCALE GENOMIC DNA]</scope>
    <source>
        <strain evidence="1 2">HX-9-20</strain>
    </source>
</reference>
<dbReference type="InterPro" id="IPR012340">
    <property type="entry name" value="NA-bd_OB-fold"/>
</dbReference>
<dbReference type="SUPFAM" id="SSF50249">
    <property type="entry name" value="Nucleic acid-binding proteins"/>
    <property type="match status" value="1"/>
</dbReference>
<proteinExistence type="predicted"/>
<name>A0A562ZJ84_9BURK</name>
<gene>
    <name evidence="1" type="ORF">FN976_22845</name>
</gene>
<evidence type="ECO:0000313" key="2">
    <source>
        <dbReference type="Proteomes" id="UP000318199"/>
    </source>
</evidence>
<sequence length="122" mass="12577">MNEPSQVMTLLLALCARCGGHTFPAGTYGCRVCGAPAQQLRPVACEAATLRNAVTVHSELAPGLPVPCVIGEVELAPGLIEEALIDVASEAQLTLGMSLRPVCGNDAAGKPLWRFVPAGAAR</sequence>
<organism evidence="1 2">
    <name type="scientific">Caenimonas sedimenti</name>
    <dbReference type="NCBI Taxonomy" id="2596921"/>
    <lineage>
        <taxon>Bacteria</taxon>
        <taxon>Pseudomonadati</taxon>
        <taxon>Pseudomonadota</taxon>
        <taxon>Betaproteobacteria</taxon>
        <taxon>Burkholderiales</taxon>
        <taxon>Comamonadaceae</taxon>
        <taxon>Caenimonas</taxon>
    </lineage>
</organism>
<accession>A0A562ZJ84</accession>